<evidence type="ECO:0000313" key="4">
    <source>
        <dbReference type="Proteomes" id="UP000662873"/>
    </source>
</evidence>
<gene>
    <name evidence="3" type="ORF">NPRO_07260</name>
</gene>
<evidence type="ECO:0000256" key="1">
    <source>
        <dbReference type="SAM" id="MobiDB-lite"/>
    </source>
</evidence>
<evidence type="ECO:0000256" key="2">
    <source>
        <dbReference type="SAM" id="Phobius"/>
    </source>
</evidence>
<dbReference type="EMBL" id="AP021858">
    <property type="protein sequence ID" value="BBO23131.1"/>
    <property type="molecule type" value="Genomic_DNA"/>
</dbReference>
<keyword evidence="2" id="KW-1133">Transmembrane helix</keyword>
<dbReference type="Proteomes" id="UP000662873">
    <property type="component" value="Chromosome"/>
</dbReference>
<keyword evidence="2" id="KW-0472">Membrane</keyword>
<proteinExistence type="predicted"/>
<accession>A0A809S8R6</accession>
<reference evidence="3" key="1">
    <citation type="journal article" name="DNA Res.">
        <title>The physiological potential of anammox bacteria as revealed by their core genome structure.</title>
        <authorList>
            <person name="Okubo T."/>
            <person name="Toyoda A."/>
            <person name="Fukuhara K."/>
            <person name="Uchiyama I."/>
            <person name="Harigaya Y."/>
            <person name="Kuroiwa M."/>
            <person name="Suzuki T."/>
            <person name="Murakami Y."/>
            <person name="Suwa Y."/>
            <person name="Takami H."/>
        </authorList>
    </citation>
    <scope>NUCLEOTIDE SEQUENCE</scope>
    <source>
        <strain evidence="3">317325-2</strain>
    </source>
</reference>
<keyword evidence="2" id="KW-0812">Transmembrane</keyword>
<feature type="region of interest" description="Disordered" evidence="1">
    <location>
        <begin position="65"/>
        <end position="105"/>
    </location>
</feature>
<evidence type="ECO:0000313" key="3">
    <source>
        <dbReference type="EMBL" id="BBO23131.1"/>
    </source>
</evidence>
<feature type="transmembrane region" description="Helical" evidence="2">
    <location>
        <begin position="28"/>
        <end position="46"/>
    </location>
</feature>
<dbReference type="AlphaFoldDB" id="A0A809S8R6"/>
<dbReference type="KEGG" id="npy:NPRO_07260"/>
<sequence>MHCGQMLASSGGSIPLVDATPPANGRRLIVGVTGAILVLAGLLFALDETGLLRAAGSVFRPQSLAAQGQSGQPPALPAEGSAQDSRMLSSPGQAGGSSLPIPDSKRFMPDDVRRWLEHLERIERKRGDLSREHLATAITTMTALQLGGSMSEIEALLRGDLEGLDENQTPPTIEKATTDMESMTRAWVSLNDEFLSVPPPEECVPIRNQYDQVLRETGAMILDIVQAVDNASTDREGALQALLSMKGKSEERIGRPAERTDQGVAQICDKYETRKWFSISRDFGGGGLLKSLGM</sequence>
<protein>
    <submittedName>
        <fullName evidence="3">Uncharacterized protein</fullName>
    </submittedName>
</protein>
<name>A0A809S8R6_9BACT</name>
<feature type="compositionally biased region" description="Polar residues" evidence="1">
    <location>
        <begin position="82"/>
        <end position="92"/>
    </location>
</feature>
<organism evidence="3 4">
    <name type="scientific">Candidatus Nitrosymbiomonas proteolyticus</name>
    <dbReference type="NCBI Taxonomy" id="2608984"/>
    <lineage>
        <taxon>Bacteria</taxon>
        <taxon>Bacillati</taxon>
        <taxon>Armatimonadota</taxon>
        <taxon>Armatimonadota incertae sedis</taxon>
        <taxon>Candidatus Nitrosymbiomonas</taxon>
    </lineage>
</organism>